<keyword evidence="5" id="KW-0408">Iron</keyword>
<sequence>MSCAGTFSPATINLVQKSWSTVKEKAGDDGDRIVSMLVFKNFFDDYPSTIRYFKRFGNDPETIMKHETFIEHAKKNVFNSLDKTIGVLEEPEEIKEIEEWMGKIHRPKRIPREDFMNLGKCIVKSLKQALGDECTKEDEEAWKTVIDGLMSAFAEISSK</sequence>
<dbReference type="Gene3D" id="1.10.490.10">
    <property type="entry name" value="Globins"/>
    <property type="match status" value="1"/>
</dbReference>
<dbReference type="CDD" id="cd01040">
    <property type="entry name" value="Mb-like"/>
    <property type="match status" value="1"/>
</dbReference>
<dbReference type="GO" id="GO:0005344">
    <property type="term" value="F:oxygen carrier activity"/>
    <property type="evidence" value="ECO:0007669"/>
    <property type="project" value="UniProtKB-KW"/>
</dbReference>
<reference evidence="8" key="1">
    <citation type="submission" date="2022-01" db="EMBL/GenBank/DDBJ databases">
        <authorList>
            <person name="King R."/>
        </authorList>
    </citation>
    <scope>NUCLEOTIDE SEQUENCE</scope>
</reference>
<dbReference type="AlphaFoldDB" id="A0A9P0EAU9"/>
<dbReference type="InterPro" id="IPR012292">
    <property type="entry name" value="Globin/Proto"/>
</dbReference>
<accession>A0A9P0EAU9</accession>
<keyword evidence="3 6" id="KW-0561">Oxygen transport</keyword>
<evidence type="ECO:0000256" key="5">
    <source>
        <dbReference type="ARBA" id="ARBA00023004"/>
    </source>
</evidence>
<keyword evidence="1 6" id="KW-0813">Transport</keyword>
<dbReference type="OrthoDB" id="436496at2759"/>
<name>A0A9P0EAU9_NEZVI</name>
<dbReference type="Pfam" id="PF00042">
    <property type="entry name" value="Globin"/>
    <property type="match status" value="1"/>
</dbReference>
<feature type="domain" description="Globin" evidence="7">
    <location>
        <begin position="6"/>
        <end position="158"/>
    </location>
</feature>
<proteinExistence type="inferred from homology"/>
<dbReference type="PANTHER" id="PTHR46458:SF1">
    <property type="entry name" value="GEO09476P1"/>
    <property type="match status" value="1"/>
</dbReference>
<evidence type="ECO:0000256" key="2">
    <source>
        <dbReference type="ARBA" id="ARBA00022617"/>
    </source>
</evidence>
<evidence type="ECO:0000313" key="8">
    <source>
        <dbReference type="EMBL" id="CAH1391534.1"/>
    </source>
</evidence>
<keyword evidence="9" id="KW-1185">Reference proteome</keyword>
<gene>
    <name evidence="8" type="ORF">NEZAVI_LOCUS2540</name>
</gene>
<dbReference type="EMBL" id="OV725077">
    <property type="protein sequence ID" value="CAH1391534.1"/>
    <property type="molecule type" value="Genomic_DNA"/>
</dbReference>
<dbReference type="InterPro" id="IPR009050">
    <property type="entry name" value="Globin-like_sf"/>
</dbReference>
<evidence type="ECO:0000259" key="7">
    <source>
        <dbReference type="PROSITE" id="PS01033"/>
    </source>
</evidence>
<evidence type="ECO:0000256" key="4">
    <source>
        <dbReference type="ARBA" id="ARBA00022723"/>
    </source>
</evidence>
<dbReference type="Proteomes" id="UP001152798">
    <property type="component" value="Chromosome 1"/>
</dbReference>
<evidence type="ECO:0000256" key="3">
    <source>
        <dbReference type="ARBA" id="ARBA00022621"/>
    </source>
</evidence>
<comment type="similarity">
    <text evidence="6">Belongs to the globin family.</text>
</comment>
<dbReference type="SUPFAM" id="SSF46458">
    <property type="entry name" value="Globin-like"/>
    <property type="match status" value="1"/>
</dbReference>
<dbReference type="PANTHER" id="PTHR46458">
    <property type="entry name" value="BLR2807 PROTEIN"/>
    <property type="match status" value="1"/>
</dbReference>
<dbReference type="PROSITE" id="PS01033">
    <property type="entry name" value="GLOBIN"/>
    <property type="match status" value="1"/>
</dbReference>
<evidence type="ECO:0000313" key="9">
    <source>
        <dbReference type="Proteomes" id="UP001152798"/>
    </source>
</evidence>
<dbReference type="GO" id="GO:0046872">
    <property type="term" value="F:metal ion binding"/>
    <property type="evidence" value="ECO:0007669"/>
    <property type="project" value="UniProtKB-KW"/>
</dbReference>
<protein>
    <recommendedName>
        <fullName evidence="7">Globin domain-containing protein</fullName>
    </recommendedName>
</protein>
<dbReference type="GO" id="GO:0019825">
    <property type="term" value="F:oxygen binding"/>
    <property type="evidence" value="ECO:0007669"/>
    <property type="project" value="InterPro"/>
</dbReference>
<keyword evidence="4" id="KW-0479">Metal-binding</keyword>
<evidence type="ECO:0000256" key="6">
    <source>
        <dbReference type="RuleBase" id="RU000356"/>
    </source>
</evidence>
<dbReference type="InterPro" id="IPR050532">
    <property type="entry name" value="Globin-like_OT"/>
</dbReference>
<dbReference type="InterPro" id="IPR000971">
    <property type="entry name" value="Globin"/>
</dbReference>
<organism evidence="8 9">
    <name type="scientific">Nezara viridula</name>
    <name type="common">Southern green stink bug</name>
    <name type="synonym">Cimex viridulus</name>
    <dbReference type="NCBI Taxonomy" id="85310"/>
    <lineage>
        <taxon>Eukaryota</taxon>
        <taxon>Metazoa</taxon>
        <taxon>Ecdysozoa</taxon>
        <taxon>Arthropoda</taxon>
        <taxon>Hexapoda</taxon>
        <taxon>Insecta</taxon>
        <taxon>Pterygota</taxon>
        <taxon>Neoptera</taxon>
        <taxon>Paraneoptera</taxon>
        <taxon>Hemiptera</taxon>
        <taxon>Heteroptera</taxon>
        <taxon>Panheteroptera</taxon>
        <taxon>Pentatomomorpha</taxon>
        <taxon>Pentatomoidea</taxon>
        <taxon>Pentatomidae</taxon>
        <taxon>Pentatominae</taxon>
        <taxon>Nezara</taxon>
    </lineage>
</organism>
<evidence type="ECO:0000256" key="1">
    <source>
        <dbReference type="ARBA" id="ARBA00022448"/>
    </source>
</evidence>
<dbReference type="GO" id="GO:0020037">
    <property type="term" value="F:heme binding"/>
    <property type="evidence" value="ECO:0007669"/>
    <property type="project" value="InterPro"/>
</dbReference>
<keyword evidence="2 6" id="KW-0349">Heme</keyword>
<dbReference type="InterPro" id="IPR044399">
    <property type="entry name" value="Mb-like_M"/>
</dbReference>